<evidence type="ECO:0000256" key="1">
    <source>
        <dbReference type="SAM" id="Phobius"/>
    </source>
</evidence>
<organism evidence="3 4">
    <name type="scientific">Pseudorhodobacter antarcticus</name>
    <dbReference type="NCBI Taxonomy" id="1077947"/>
    <lineage>
        <taxon>Bacteria</taxon>
        <taxon>Pseudomonadati</taxon>
        <taxon>Pseudomonadota</taxon>
        <taxon>Alphaproteobacteria</taxon>
        <taxon>Rhodobacterales</taxon>
        <taxon>Paracoccaceae</taxon>
        <taxon>Pseudorhodobacter</taxon>
    </lineage>
</organism>
<dbReference type="AlphaFoldDB" id="A0A1H8IY43"/>
<feature type="transmembrane region" description="Helical" evidence="1">
    <location>
        <begin position="144"/>
        <end position="173"/>
    </location>
</feature>
<reference evidence="3 4" key="1">
    <citation type="submission" date="2016-10" db="EMBL/GenBank/DDBJ databases">
        <authorList>
            <person name="de Groot N.N."/>
        </authorList>
    </citation>
    <scope>NUCLEOTIDE SEQUENCE [LARGE SCALE GENOMIC DNA]</scope>
    <source>
        <strain evidence="3 4">CGMCC 1.10836</strain>
    </source>
</reference>
<sequence>MAESLWPRGGWARAAHYMKHRLRRLPDAPHRIARGIFAGIFISFTPLFGFHFAGAALLAWIMRGNILASLMATFVGNPITFPFIAAFGVEFGNYILGHPAVMSPLEIFTDFGYASAEFWRNIKTVFTGGVAHWDQLHKFFFRVYFPYLMGGIAPGIFAGIAGYYVSLPIIIAYQNRRKKKLRDRLLKRIAQRTAEAEAATITEDDGGPTKG</sequence>
<feature type="transmembrane region" description="Helical" evidence="1">
    <location>
        <begin position="36"/>
        <end position="62"/>
    </location>
</feature>
<dbReference type="PANTHER" id="PTHR40547">
    <property type="entry name" value="SLL0298 PROTEIN"/>
    <property type="match status" value="1"/>
</dbReference>
<dbReference type="RefSeq" id="WP_331458134.1">
    <property type="nucleotide sequence ID" value="NZ_FOCO01000022.1"/>
</dbReference>
<accession>A0A1H8IY43</accession>
<keyword evidence="1" id="KW-1133">Transmembrane helix</keyword>
<dbReference type="PANTHER" id="PTHR40547:SF1">
    <property type="entry name" value="SLL0298 PROTEIN"/>
    <property type="match status" value="1"/>
</dbReference>
<dbReference type="Pfam" id="PF09835">
    <property type="entry name" value="DUF2062"/>
    <property type="match status" value="1"/>
</dbReference>
<dbReference type="STRING" id="1077947.SAMN05216227_102252"/>
<dbReference type="Proteomes" id="UP000183002">
    <property type="component" value="Unassembled WGS sequence"/>
</dbReference>
<dbReference type="EMBL" id="FOCO01000022">
    <property type="protein sequence ID" value="SEN73670.1"/>
    <property type="molecule type" value="Genomic_DNA"/>
</dbReference>
<feature type="domain" description="DUF2062" evidence="2">
    <location>
        <begin position="13"/>
        <end position="178"/>
    </location>
</feature>
<evidence type="ECO:0000259" key="2">
    <source>
        <dbReference type="Pfam" id="PF09835"/>
    </source>
</evidence>
<gene>
    <name evidence="3" type="ORF">SAMN05216227_102252</name>
</gene>
<keyword evidence="1" id="KW-0812">Transmembrane</keyword>
<dbReference type="InterPro" id="IPR018639">
    <property type="entry name" value="DUF2062"/>
</dbReference>
<proteinExistence type="predicted"/>
<name>A0A1H8IY43_9RHOB</name>
<keyword evidence="1" id="KW-0472">Membrane</keyword>
<keyword evidence="4" id="KW-1185">Reference proteome</keyword>
<protein>
    <recommendedName>
        <fullName evidence="2">DUF2062 domain-containing protein</fullName>
    </recommendedName>
</protein>
<evidence type="ECO:0000313" key="3">
    <source>
        <dbReference type="EMBL" id="SEN73670.1"/>
    </source>
</evidence>
<feature type="transmembrane region" description="Helical" evidence="1">
    <location>
        <begin position="74"/>
        <end position="96"/>
    </location>
</feature>
<evidence type="ECO:0000313" key="4">
    <source>
        <dbReference type="Proteomes" id="UP000183002"/>
    </source>
</evidence>